<evidence type="ECO:0000313" key="3">
    <source>
        <dbReference type="Proteomes" id="UP001628179"/>
    </source>
</evidence>
<dbReference type="SUPFAM" id="SSF51905">
    <property type="entry name" value="FAD/NAD(P)-binding domain"/>
    <property type="match status" value="1"/>
</dbReference>
<keyword evidence="3" id="KW-1185">Reference proteome</keyword>
<dbReference type="Gene3D" id="3.50.50.60">
    <property type="entry name" value="FAD/NAD(P)-binding domain"/>
    <property type="match status" value="2"/>
</dbReference>
<name>A0ABQ0GJG2_9PEZI</name>
<keyword evidence="1" id="KW-0732">Signal</keyword>
<feature type="signal peptide" evidence="1">
    <location>
        <begin position="1"/>
        <end position="29"/>
    </location>
</feature>
<dbReference type="Proteomes" id="UP001628179">
    <property type="component" value="Unassembled WGS sequence"/>
</dbReference>
<evidence type="ECO:0000256" key="1">
    <source>
        <dbReference type="SAM" id="SignalP"/>
    </source>
</evidence>
<protein>
    <recommendedName>
        <fullName evidence="4">FAD dependent oxidoreductase</fullName>
    </recommendedName>
</protein>
<evidence type="ECO:0008006" key="4">
    <source>
        <dbReference type="Google" id="ProtNLM"/>
    </source>
</evidence>
<organism evidence="2 3">
    <name type="scientific">Madurella fahalii</name>
    <dbReference type="NCBI Taxonomy" id="1157608"/>
    <lineage>
        <taxon>Eukaryota</taxon>
        <taxon>Fungi</taxon>
        <taxon>Dikarya</taxon>
        <taxon>Ascomycota</taxon>
        <taxon>Pezizomycotina</taxon>
        <taxon>Sordariomycetes</taxon>
        <taxon>Sordariomycetidae</taxon>
        <taxon>Sordariales</taxon>
        <taxon>Sordariales incertae sedis</taxon>
        <taxon>Madurella</taxon>
    </lineage>
</organism>
<dbReference type="InterPro" id="IPR036188">
    <property type="entry name" value="FAD/NAD-bd_sf"/>
</dbReference>
<dbReference type="RefSeq" id="XP_070919416.1">
    <property type="nucleotide sequence ID" value="XM_071063315.1"/>
</dbReference>
<accession>A0ABQ0GJG2</accession>
<comment type="caution">
    <text evidence="2">The sequence shown here is derived from an EMBL/GenBank/DDBJ whole genome shotgun (WGS) entry which is preliminary data.</text>
</comment>
<sequence length="390" mass="42672">MRVSPRSFQGASSLALSLFAWAPVQGAHATNILERDIAIIGGSASGVYAALRLREMNHSFAVVEERGSFGGHVATYTIPGTEKHIDYGAQGFGGDEDAITRFFGYYNIPLVRVRLSEVGFGNNRYVDFKTSTELSDFHPDHNISILSREMHKYPEIGCIPCYQIRSPGILLCPSGTSSSRLAAHRSDSRVVLVVGTPTGNKTIIAKKLLVTMPPIMANMALLGLDTHEYNIFSRFEAQGWYVGLVSAPGFVSGDEFVNAAANSQFNLPQLPALYQISPTRVAGIHFVRYGSSSYLNESRVKADIVRTVDRVRRAVVPNAASLPPVELLAFSSHWPFSLRVSAANIAGGFYTHLDALQGYKSTWYTGATFSSSTASHVWNFTERLLPQIFP</sequence>
<dbReference type="Pfam" id="PF13450">
    <property type="entry name" value="NAD_binding_8"/>
    <property type="match status" value="1"/>
</dbReference>
<feature type="chain" id="PRO_5047123425" description="FAD dependent oxidoreductase" evidence="1">
    <location>
        <begin position="30"/>
        <end position="390"/>
    </location>
</feature>
<proteinExistence type="predicted"/>
<gene>
    <name evidence="2" type="ORF">MFIFM68171_07895</name>
</gene>
<reference evidence="2 3" key="1">
    <citation type="submission" date="2024-09" db="EMBL/GenBank/DDBJ databases">
        <title>Itraconazole resistance in Madurella fahalii resulting from another homologue of gene encoding cytochrome P450 14-alpha sterol demethylase (CYP51).</title>
        <authorList>
            <person name="Yoshioka I."/>
            <person name="Fahal A.H."/>
            <person name="Kaneko S."/>
            <person name="Yaguchi T."/>
        </authorList>
    </citation>
    <scope>NUCLEOTIDE SEQUENCE [LARGE SCALE GENOMIC DNA]</scope>
    <source>
        <strain evidence="2 3">IFM 68171</strain>
    </source>
</reference>
<dbReference type="GeneID" id="98178638"/>
<dbReference type="EMBL" id="BAAFSV010000004">
    <property type="protein sequence ID" value="GAB1317685.1"/>
    <property type="molecule type" value="Genomic_DNA"/>
</dbReference>
<evidence type="ECO:0000313" key="2">
    <source>
        <dbReference type="EMBL" id="GAB1317685.1"/>
    </source>
</evidence>